<dbReference type="Pfam" id="PF08718">
    <property type="entry name" value="GLTP"/>
    <property type="match status" value="1"/>
</dbReference>
<proteinExistence type="predicted"/>
<dbReference type="Proteomes" id="UP000314982">
    <property type="component" value="Unassembled WGS sequence"/>
</dbReference>
<dbReference type="GeneTree" id="ENSGT00940000165048"/>
<dbReference type="PANTHER" id="PTHR10219">
    <property type="entry name" value="GLYCOLIPID TRANSFER PROTEIN-RELATED"/>
    <property type="match status" value="1"/>
</dbReference>
<reference evidence="3" key="2">
    <citation type="submission" date="2025-08" db="UniProtKB">
        <authorList>
            <consortium name="Ensembl"/>
        </authorList>
    </citation>
    <scope>IDENTIFICATION</scope>
</reference>
<name>A0A4W5LS28_9TELE</name>
<organism evidence="3 4">
    <name type="scientific">Hucho hucho</name>
    <name type="common">huchen</name>
    <dbReference type="NCBI Taxonomy" id="62062"/>
    <lineage>
        <taxon>Eukaryota</taxon>
        <taxon>Metazoa</taxon>
        <taxon>Chordata</taxon>
        <taxon>Craniata</taxon>
        <taxon>Vertebrata</taxon>
        <taxon>Euteleostomi</taxon>
        <taxon>Actinopterygii</taxon>
        <taxon>Neopterygii</taxon>
        <taxon>Teleostei</taxon>
        <taxon>Protacanthopterygii</taxon>
        <taxon>Salmoniformes</taxon>
        <taxon>Salmonidae</taxon>
        <taxon>Salmoninae</taxon>
        <taxon>Hucho</taxon>
    </lineage>
</organism>
<dbReference type="GO" id="GO:1902387">
    <property type="term" value="F:ceramide 1-phosphate binding"/>
    <property type="evidence" value="ECO:0007669"/>
    <property type="project" value="TreeGrafter"/>
</dbReference>
<accession>A0A4W5LS28</accession>
<dbReference type="PANTHER" id="PTHR10219:SF19">
    <property type="entry name" value="GLYCOLIPID TRANSFER PROTEIN DOMAIN-CONTAINING PROTEIN 2"/>
    <property type="match status" value="1"/>
</dbReference>
<dbReference type="SUPFAM" id="SSF110004">
    <property type="entry name" value="Glycolipid transfer protein, GLTP"/>
    <property type="match status" value="1"/>
</dbReference>
<evidence type="ECO:0000259" key="2">
    <source>
        <dbReference type="Pfam" id="PF08718"/>
    </source>
</evidence>
<evidence type="ECO:0000313" key="3">
    <source>
        <dbReference type="Ensembl" id="ENSHHUP00000028519.1"/>
    </source>
</evidence>
<feature type="domain" description="Glycolipid transfer protein" evidence="2">
    <location>
        <begin position="91"/>
        <end position="170"/>
    </location>
</feature>
<dbReference type="GO" id="GO:0016020">
    <property type="term" value="C:membrane"/>
    <property type="evidence" value="ECO:0007669"/>
    <property type="project" value="TreeGrafter"/>
</dbReference>
<reference evidence="3" key="3">
    <citation type="submission" date="2025-09" db="UniProtKB">
        <authorList>
            <consortium name="Ensembl"/>
        </authorList>
    </citation>
    <scope>IDENTIFICATION</scope>
</reference>
<dbReference type="GO" id="GO:0005829">
    <property type="term" value="C:cytosol"/>
    <property type="evidence" value="ECO:0007669"/>
    <property type="project" value="TreeGrafter"/>
</dbReference>
<dbReference type="STRING" id="62062.ENSHHUP00000028519"/>
<dbReference type="InterPro" id="IPR036497">
    <property type="entry name" value="GLTP_sf"/>
</dbReference>
<keyword evidence="4" id="KW-1185">Reference proteome</keyword>
<dbReference type="Gene3D" id="1.10.3520.10">
    <property type="entry name" value="Glycolipid transfer protein"/>
    <property type="match status" value="1"/>
</dbReference>
<dbReference type="InterPro" id="IPR014830">
    <property type="entry name" value="Glycolipid_transfer_prot_dom"/>
</dbReference>
<reference evidence="4" key="1">
    <citation type="submission" date="2018-06" db="EMBL/GenBank/DDBJ databases">
        <title>Genome assembly of Danube salmon.</title>
        <authorList>
            <person name="Macqueen D.J."/>
            <person name="Gundappa M.K."/>
        </authorList>
    </citation>
    <scope>NUCLEOTIDE SEQUENCE [LARGE SCALE GENOMIC DNA]</scope>
</reference>
<evidence type="ECO:0000313" key="4">
    <source>
        <dbReference type="Proteomes" id="UP000314982"/>
    </source>
</evidence>
<feature type="region of interest" description="Disordered" evidence="1">
    <location>
        <begin position="32"/>
        <end position="56"/>
    </location>
</feature>
<dbReference type="GO" id="GO:1902388">
    <property type="term" value="F:ceramide 1-phosphate transfer activity"/>
    <property type="evidence" value="ECO:0007669"/>
    <property type="project" value="TreeGrafter"/>
</dbReference>
<dbReference type="AlphaFoldDB" id="A0A4W5LS28"/>
<feature type="compositionally biased region" description="Pro residues" evidence="1">
    <location>
        <begin position="34"/>
        <end position="43"/>
    </location>
</feature>
<protein>
    <submittedName>
        <fullName evidence="3">Glycolipid transfer protein domain containing 2b</fullName>
    </submittedName>
</protein>
<sequence>MDSVGITKFTQINLLVSFFSLSPSLSITPLSSLFPPPPPPPHAQPHHLSNCSEADSDEDGATLGVCPDQKFQVSELLLHLLASLALTNHVLLQPYLASWDELIKFMEALGLMVGLISQEIESKTSIIRDLALRKATSSRGLVDFRQTTDSGCRTLLRLHRALLWLQGFLE</sequence>
<evidence type="ECO:0000256" key="1">
    <source>
        <dbReference type="SAM" id="MobiDB-lite"/>
    </source>
</evidence>
<dbReference type="Ensembl" id="ENSHHUT00000029694.1">
    <property type="protein sequence ID" value="ENSHHUP00000028519.1"/>
    <property type="gene ID" value="ENSHHUG00000018175.1"/>
</dbReference>